<dbReference type="EMBL" id="DVNJ01000015">
    <property type="protein sequence ID" value="HIU62641.1"/>
    <property type="molecule type" value="Genomic_DNA"/>
</dbReference>
<dbReference type="InterPro" id="IPR015797">
    <property type="entry name" value="NUDIX_hydrolase-like_dom_sf"/>
</dbReference>
<name>A0A9D1MM18_9FIRM</name>
<evidence type="ECO:0000259" key="1">
    <source>
        <dbReference type="PROSITE" id="PS51462"/>
    </source>
</evidence>
<accession>A0A9D1MM18</accession>
<dbReference type="Gene3D" id="3.40.630.30">
    <property type="match status" value="1"/>
</dbReference>
<dbReference type="PROSITE" id="PS51462">
    <property type="entry name" value="NUDIX"/>
    <property type="match status" value="1"/>
</dbReference>
<organism evidence="2 3">
    <name type="scientific">Candidatus Caccalectryoclostridium excrementigallinarum</name>
    <dbReference type="NCBI Taxonomy" id="2840710"/>
    <lineage>
        <taxon>Bacteria</taxon>
        <taxon>Bacillati</taxon>
        <taxon>Bacillota</taxon>
        <taxon>Clostridia</taxon>
        <taxon>Christensenellales</taxon>
        <taxon>Christensenellaceae</taxon>
        <taxon>Christensenellaceae incertae sedis</taxon>
        <taxon>Candidatus Caccalectryoclostridium</taxon>
    </lineage>
</organism>
<dbReference type="AlphaFoldDB" id="A0A9D1MM18"/>
<evidence type="ECO:0000313" key="2">
    <source>
        <dbReference type="EMBL" id="HIU62641.1"/>
    </source>
</evidence>
<comment type="caution">
    <text evidence="2">The sequence shown here is derived from an EMBL/GenBank/DDBJ whole genome shotgun (WGS) entry which is preliminary data.</text>
</comment>
<sequence>MTKNPPAFSCRRAAAKDLSELHKLLLDALAQAYGGGLFFASSQAFDKTLSFKKLQADCARGEVFILEERGEIRASLSLEGNRIYRFFALGAPIGEALDLLFEKAEEALVAKGCEECEAEVLLPAPELFRRRAYLLSRDVTRRFQSEIVMRREIWRKTLFPRELWDAYDKDLHKIEGMTLARGEIPEGVYHLAVHVLVRREDGKYLLMKRAKGKHFAGKWEATAGGNALKGESALKAARRALREKTGLIVRALTELGRERSEKKRTICIQYLCAVSGKRAVKLRRGATCAFKWTAHANVLRSKNPLLSRLRPYILKKKRKKGSS</sequence>
<gene>
    <name evidence="2" type="ORF">IAB07_02595</name>
</gene>
<reference evidence="2" key="1">
    <citation type="submission" date="2020-10" db="EMBL/GenBank/DDBJ databases">
        <authorList>
            <person name="Gilroy R."/>
        </authorList>
    </citation>
    <scope>NUCLEOTIDE SEQUENCE</scope>
    <source>
        <strain evidence="2">9366</strain>
    </source>
</reference>
<dbReference type="SUPFAM" id="SSF55811">
    <property type="entry name" value="Nudix"/>
    <property type="match status" value="1"/>
</dbReference>
<dbReference type="Gene3D" id="3.90.79.10">
    <property type="entry name" value="Nucleoside Triphosphate Pyrophosphohydrolase"/>
    <property type="match status" value="1"/>
</dbReference>
<feature type="domain" description="Nudix hydrolase" evidence="1">
    <location>
        <begin position="188"/>
        <end position="318"/>
    </location>
</feature>
<dbReference type="InterPro" id="IPR000086">
    <property type="entry name" value="NUDIX_hydrolase_dom"/>
</dbReference>
<protein>
    <submittedName>
        <fullName evidence="2">NUDIX hydrolase</fullName>
    </submittedName>
</protein>
<dbReference type="Proteomes" id="UP000824145">
    <property type="component" value="Unassembled WGS sequence"/>
</dbReference>
<dbReference type="Pfam" id="PF00293">
    <property type="entry name" value="NUDIX"/>
    <property type="match status" value="1"/>
</dbReference>
<reference evidence="2" key="2">
    <citation type="journal article" date="2021" name="PeerJ">
        <title>Extensive microbial diversity within the chicken gut microbiome revealed by metagenomics and culture.</title>
        <authorList>
            <person name="Gilroy R."/>
            <person name="Ravi A."/>
            <person name="Getino M."/>
            <person name="Pursley I."/>
            <person name="Horton D.L."/>
            <person name="Alikhan N.F."/>
            <person name="Baker D."/>
            <person name="Gharbi K."/>
            <person name="Hall N."/>
            <person name="Watson M."/>
            <person name="Adriaenssens E.M."/>
            <person name="Foster-Nyarko E."/>
            <person name="Jarju S."/>
            <person name="Secka A."/>
            <person name="Antonio M."/>
            <person name="Oren A."/>
            <person name="Chaudhuri R.R."/>
            <person name="La Ragione R."/>
            <person name="Hildebrand F."/>
            <person name="Pallen M.J."/>
        </authorList>
    </citation>
    <scope>NUCLEOTIDE SEQUENCE</scope>
    <source>
        <strain evidence="2">9366</strain>
    </source>
</reference>
<dbReference type="GO" id="GO:0016787">
    <property type="term" value="F:hydrolase activity"/>
    <property type="evidence" value="ECO:0007669"/>
    <property type="project" value="UniProtKB-KW"/>
</dbReference>
<evidence type="ECO:0000313" key="3">
    <source>
        <dbReference type="Proteomes" id="UP000824145"/>
    </source>
</evidence>
<proteinExistence type="predicted"/>
<keyword evidence="2" id="KW-0378">Hydrolase</keyword>